<name>A0A9D4KT31_DREPO</name>
<dbReference type="AlphaFoldDB" id="A0A9D4KT31"/>
<reference evidence="1" key="2">
    <citation type="submission" date="2020-11" db="EMBL/GenBank/DDBJ databases">
        <authorList>
            <person name="McCartney M.A."/>
            <person name="Auch B."/>
            <person name="Kono T."/>
            <person name="Mallez S."/>
            <person name="Becker A."/>
            <person name="Gohl D.M."/>
            <person name="Silverstein K.A.T."/>
            <person name="Koren S."/>
            <person name="Bechman K.B."/>
            <person name="Herman A."/>
            <person name="Abrahante J.E."/>
            <person name="Garbe J."/>
        </authorList>
    </citation>
    <scope>NUCLEOTIDE SEQUENCE</scope>
    <source>
        <strain evidence="1">Duluth1</strain>
        <tissue evidence="1">Whole animal</tissue>
    </source>
</reference>
<evidence type="ECO:0000313" key="1">
    <source>
        <dbReference type="EMBL" id="KAH3845335.1"/>
    </source>
</evidence>
<reference evidence="1" key="1">
    <citation type="journal article" date="2019" name="bioRxiv">
        <title>The Genome of the Zebra Mussel, Dreissena polymorpha: A Resource for Invasive Species Research.</title>
        <authorList>
            <person name="McCartney M.A."/>
            <person name="Auch B."/>
            <person name="Kono T."/>
            <person name="Mallez S."/>
            <person name="Zhang Y."/>
            <person name="Obille A."/>
            <person name="Becker A."/>
            <person name="Abrahante J.E."/>
            <person name="Garbe J."/>
            <person name="Badalamenti J.P."/>
            <person name="Herman A."/>
            <person name="Mangelson H."/>
            <person name="Liachko I."/>
            <person name="Sullivan S."/>
            <person name="Sone E.D."/>
            <person name="Koren S."/>
            <person name="Silverstein K.A.T."/>
            <person name="Beckman K.B."/>
            <person name="Gohl D.M."/>
        </authorList>
    </citation>
    <scope>NUCLEOTIDE SEQUENCE</scope>
    <source>
        <strain evidence="1">Duluth1</strain>
        <tissue evidence="1">Whole animal</tissue>
    </source>
</reference>
<protein>
    <submittedName>
        <fullName evidence="1">Uncharacterized protein</fullName>
    </submittedName>
</protein>
<dbReference type="Proteomes" id="UP000828390">
    <property type="component" value="Unassembled WGS sequence"/>
</dbReference>
<organism evidence="1 2">
    <name type="scientific">Dreissena polymorpha</name>
    <name type="common">Zebra mussel</name>
    <name type="synonym">Mytilus polymorpha</name>
    <dbReference type="NCBI Taxonomy" id="45954"/>
    <lineage>
        <taxon>Eukaryota</taxon>
        <taxon>Metazoa</taxon>
        <taxon>Spiralia</taxon>
        <taxon>Lophotrochozoa</taxon>
        <taxon>Mollusca</taxon>
        <taxon>Bivalvia</taxon>
        <taxon>Autobranchia</taxon>
        <taxon>Heteroconchia</taxon>
        <taxon>Euheterodonta</taxon>
        <taxon>Imparidentia</taxon>
        <taxon>Neoheterodontei</taxon>
        <taxon>Myida</taxon>
        <taxon>Dreissenoidea</taxon>
        <taxon>Dreissenidae</taxon>
        <taxon>Dreissena</taxon>
    </lineage>
</organism>
<proteinExistence type="predicted"/>
<comment type="caution">
    <text evidence="1">The sequence shown here is derived from an EMBL/GenBank/DDBJ whole genome shotgun (WGS) entry which is preliminary data.</text>
</comment>
<gene>
    <name evidence="1" type="ORF">DPMN_087614</name>
</gene>
<sequence length="57" mass="6368">MIDMCRQDRIALQSDHKKVHGHVFKVYNAKKRDAQGAVGTSVRFSKGSPNHCTNSVI</sequence>
<evidence type="ECO:0000313" key="2">
    <source>
        <dbReference type="Proteomes" id="UP000828390"/>
    </source>
</evidence>
<accession>A0A9D4KT31</accession>
<keyword evidence="2" id="KW-1185">Reference proteome</keyword>
<dbReference type="EMBL" id="JAIWYP010000003">
    <property type="protein sequence ID" value="KAH3845335.1"/>
    <property type="molecule type" value="Genomic_DNA"/>
</dbReference>